<reference evidence="1 2" key="1">
    <citation type="submission" date="2014-08" db="EMBL/GenBank/DDBJ databases">
        <authorList>
            <person name="Moulin Lionel"/>
        </authorList>
    </citation>
    <scope>NUCLEOTIDE SEQUENCE [LARGE SCALE GENOMIC DNA]</scope>
</reference>
<dbReference type="Proteomes" id="UP000046122">
    <property type="component" value="Unassembled WGS sequence"/>
</dbReference>
<proteinExistence type="predicted"/>
<gene>
    <name evidence="1" type="ORF">MPL3365_140073</name>
</gene>
<protein>
    <submittedName>
        <fullName evidence="1">Uncharacterized protein</fullName>
    </submittedName>
</protein>
<evidence type="ECO:0000313" key="1">
    <source>
        <dbReference type="EMBL" id="CDX51839.1"/>
    </source>
</evidence>
<dbReference type="EMBL" id="CCNE01000006">
    <property type="protein sequence ID" value="CDX51839.1"/>
    <property type="molecule type" value="Genomic_DNA"/>
</dbReference>
<sequence>MLAGIRFSHTLIGTAPREIRRDHREEFDGVCRDWRCLQIVRCHSDSAWRQRRYRRR</sequence>
<organism evidence="1 2">
    <name type="scientific">Mesorhizobium plurifarium</name>
    <dbReference type="NCBI Taxonomy" id="69974"/>
    <lineage>
        <taxon>Bacteria</taxon>
        <taxon>Pseudomonadati</taxon>
        <taxon>Pseudomonadota</taxon>
        <taxon>Alphaproteobacteria</taxon>
        <taxon>Hyphomicrobiales</taxon>
        <taxon>Phyllobacteriaceae</taxon>
        <taxon>Mesorhizobium</taxon>
    </lineage>
</organism>
<accession>A0A090FXG6</accession>
<dbReference type="AlphaFoldDB" id="A0A090FXG6"/>
<evidence type="ECO:0000313" key="2">
    <source>
        <dbReference type="Proteomes" id="UP000046122"/>
    </source>
</evidence>
<name>A0A090FXG6_MESPL</name>